<name>A0ABV4UR49_9MICC</name>
<dbReference type="RefSeq" id="WP_373973319.1">
    <property type="nucleotide sequence ID" value="NZ_JBHDLJ010000018.1"/>
</dbReference>
<accession>A0ABV4UR49</accession>
<dbReference type="InterPro" id="IPR027417">
    <property type="entry name" value="P-loop_NTPase"/>
</dbReference>
<proteinExistence type="predicted"/>
<gene>
    <name evidence="2" type="ORF">ACETWP_16260</name>
</gene>
<evidence type="ECO:0000259" key="1">
    <source>
        <dbReference type="Pfam" id="PF08378"/>
    </source>
</evidence>
<protein>
    <submittedName>
        <fullName evidence="2">NERD domain-containing protein</fullName>
    </submittedName>
</protein>
<sequence length="566" mass="62438">MARCIPEEPEFGEGHEAEREVFERLRAALPDDVVIAHSVRVRSGRAEHEIDLLVLWPHVGLAAIEVKGGLVSVENGQWHQSGGRGGKRRIGSPLAQCQDAAHAFRESLAPKISDRLSSRFAYVACFPYTRVPRDWDMAGVPRALILDAGDLDAVAERLRTAIETEGGGAAGLSPRFLERILPHLRGDLEPEELTADAAHERESGQDSLTVRQATLLSATRSLRRVRFVGGAGSGKTWLAVEKAKRLCREGKNVGLFCYNKGLGMYLRDQVQDWRQKAPVHTGEFHEFARRLGVPPGAGQSYFDEEMPRALLRIAGGLPRERKLDAIVVDEAQDFAPLWWEALRACLQDPDDGAVYAFMDDRQDVYRRWGAAAPSSLESTLATLHVDENLRNTRTIAETFRPLAGEHFTPRGSTGLPVRFVECRTEDAVEQASDCVDALIEEGWSNGQIALLTTRHRHPVHQSNVGHDGVVGTDYWRAFHDGDEEFYGHVLGFKGLERSVVILCVDGFRDLDRAPEQLYVGLSRARSLLLVVGDPQLIELAGGPGVARALGRAERWRPGTVAALAMG</sequence>
<dbReference type="Gene3D" id="3.40.50.300">
    <property type="entry name" value="P-loop containing nucleotide triphosphate hydrolases"/>
    <property type="match status" value="1"/>
</dbReference>
<organism evidence="2 3">
    <name type="scientific">Arthrobacter halodurans</name>
    <dbReference type="NCBI Taxonomy" id="516699"/>
    <lineage>
        <taxon>Bacteria</taxon>
        <taxon>Bacillati</taxon>
        <taxon>Actinomycetota</taxon>
        <taxon>Actinomycetes</taxon>
        <taxon>Micrococcales</taxon>
        <taxon>Micrococcaceae</taxon>
        <taxon>Arthrobacter</taxon>
    </lineage>
</organism>
<dbReference type="InterPro" id="IPR011528">
    <property type="entry name" value="NERD"/>
</dbReference>
<dbReference type="PANTHER" id="PTHR11070">
    <property type="entry name" value="UVRD / RECB / PCRA DNA HELICASE FAMILY MEMBER"/>
    <property type="match status" value="1"/>
</dbReference>
<reference evidence="2 3" key="1">
    <citation type="submission" date="2024-09" db="EMBL/GenBank/DDBJ databases">
        <authorList>
            <person name="Salinas-Garcia M.A."/>
            <person name="Prieme A."/>
        </authorList>
    </citation>
    <scope>NUCLEOTIDE SEQUENCE [LARGE SCALE GENOMIC DNA]</scope>
    <source>
        <strain evidence="2 3">DSM 21081</strain>
    </source>
</reference>
<dbReference type="SUPFAM" id="SSF52540">
    <property type="entry name" value="P-loop containing nucleoside triphosphate hydrolases"/>
    <property type="match status" value="1"/>
</dbReference>
<comment type="caution">
    <text evidence="2">The sequence shown here is derived from an EMBL/GenBank/DDBJ whole genome shotgun (WGS) entry which is preliminary data.</text>
</comment>
<dbReference type="Pfam" id="PF08378">
    <property type="entry name" value="NERD"/>
    <property type="match status" value="1"/>
</dbReference>
<dbReference type="EMBL" id="JBHDLJ010000018">
    <property type="protein sequence ID" value="MFB0836144.1"/>
    <property type="molecule type" value="Genomic_DNA"/>
</dbReference>
<dbReference type="Proteomes" id="UP001575652">
    <property type="component" value="Unassembled WGS sequence"/>
</dbReference>
<keyword evidence="3" id="KW-1185">Reference proteome</keyword>
<evidence type="ECO:0000313" key="3">
    <source>
        <dbReference type="Proteomes" id="UP001575652"/>
    </source>
</evidence>
<feature type="domain" description="NERD" evidence="1">
    <location>
        <begin position="14"/>
        <end position="113"/>
    </location>
</feature>
<evidence type="ECO:0000313" key="2">
    <source>
        <dbReference type="EMBL" id="MFB0836144.1"/>
    </source>
</evidence>
<dbReference type="InterPro" id="IPR000212">
    <property type="entry name" value="DNA_helicase_UvrD/REP"/>
</dbReference>